<evidence type="ECO:0000256" key="6">
    <source>
        <dbReference type="PROSITE-ProRule" id="PRU00552"/>
    </source>
</evidence>
<feature type="domain" description="DEAD-box RNA helicase Q" evidence="11">
    <location>
        <begin position="4"/>
        <end position="32"/>
    </location>
</feature>
<evidence type="ECO:0000313" key="12">
    <source>
        <dbReference type="EMBL" id="MDX8414784.1"/>
    </source>
</evidence>
<keyword evidence="13" id="KW-1185">Reference proteome</keyword>
<organism evidence="12 13">
    <name type="scientific">Intestinicryptomonas porci</name>
    <dbReference type="NCBI Taxonomy" id="2926320"/>
    <lineage>
        <taxon>Bacteria</taxon>
        <taxon>Pseudomonadati</taxon>
        <taxon>Verrucomicrobiota</taxon>
        <taxon>Opitutia</taxon>
        <taxon>Opitutales</taxon>
        <taxon>Intestinicryptomonaceae</taxon>
        <taxon>Intestinicryptomonas</taxon>
    </lineage>
</organism>
<dbReference type="GO" id="GO:0004386">
    <property type="term" value="F:helicase activity"/>
    <property type="evidence" value="ECO:0007669"/>
    <property type="project" value="UniProtKB-KW"/>
</dbReference>
<dbReference type="PROSITE" id="PS51194">
    <property type="entry name" value="HELICASE_CTER"/>
    <property type="match status" value="1"/>
</dbReference>
<feature type="domain" description="Helicase C-terminal" evidence="10">
    <location>
        <begin position="233"/>
        <end position="388"/>
    </location>
</feature>
<dbReference type="InterPro" id="IPR011545">
    <property type="entry name" value="DEAD/DEAH_box_helicase_dom"/>
</dbReference>
<gene>
    <name evidence="12" type="ORF">MOX91_01100</name>
</gene>
<feature type="region of interest" description="Disordered" evidence="8">
    <location>
        <begin position="399"/>
        <end position="498"/>
    </location>
</feature>
<evidence type="ECO:0000256" key="5">
    <source>
        <dbReference type="ARBA" id="ARBA00038437"/>
    </source>
</evidence>
<dbReference type="Pfam" id="PF00271">
    <property type="entry name" value="Helicase_C"/>
    <property type="match status" value="1"/>
</dbReference>
<dbReference type="SUPFAM" id="SSF52540">
    <property type="entry name" value="P-loop containing nucleoside triphosphate hydrolases"/>
    <property type="match status" value="1"/>
</dbReference>
<dbReference type="InterPro" id="IPR044742">
    <property type="entry name" value="DEAD/DEAH_RhlB"/>
</dbReference>
<feature type="compositionally biased region" description="Basic residues" evidence="8">
    <location>
        <begin position="487"/>
        <end position="498"/>
    </location>
</feature>
<name>A0ABU4WDZ6_9BACT</name>
<dbReference type="SMART" id="SM00487">
    <property type="entry name" value="DEXDc"/>
    <property type="match status" value="1"/>
</dbReference>
<dbReference type="PROSITE" id="PS51192">
    <property type="entry name" value="HELICASE_ATP_BIND_1"/>
    <property type="match status" value="1"/>
</dbReference>
<dbReference type="Gene3D" id="3.40.50.300">
    <property type="entry name" value="P-loop containing nucleotide triphosphate hydrolases"/>
    <property type="match status" value="2"/>
</dbReference>
<dbReference type="PANTHER" id="PTHR47959">
    <property type="entry name" value="ATP-DEPENDENT RNA HELICASE RHLE-RELATED"/>
    <property type="match status" value="1"/>
</dbReference>
<evidence type="ECO:0000313" key="13">
    <source>
        <dbReference type="Proteomes" id="UP001275932"/>
    </source>
</evidence>
<sequence>MANETFKDLGLSEQILKAVELLGYEKPSPIQRKAIPEILSGSDIFGCAQTGTGKTAAFMLPILQKISDSFGFVESGHFRALVLVPTRELAEQVAENAVKYAKFTDIKICKIYGGVSQNQQILALEKGVDILIATPGRLIDLFRQKKLSFASVEFLVLDEADRMLDMGFINDIRTICAKLPGDRLSMLFSATLSREVESLASSIVKNPKRISISPESPTVEKIDQQVCFVEPDNKIALLKYLIEQKFKREPDSIALVFCRTKHGANKVANRLAGKAFNASVIHGNKSQSSRKNALERFKNRESRVLVATDIAARGIDVKAMSLVINYDLPEEAETYVHRIGRTARAEAEGQAFSLCSSNEVPLLRAIERCIRKSIPEASDNPFHSQEAMELMHSNKKLVYKRQPKSPKSSPQQNAKGFDSDGYGVSEKDADNFNKSAIERFSREHPQKAKNKTVAQKKHFTGKPQLPHSTKKIKPKGRIAWAFSREKKGIKRNGQKQKI</sequence>
<dbReference type="EMBL" id="JALBUT010000001">
    <property type="protein sequence ID" value="MDX8414784.1"/>
    <property type="molecule type" value="Genomic_DNA"/>
</dbReference>
<keyword evidence="1 7" id="KW-0547">Nucleotide-binding</keyword>
<dbReference type="CDD" id="cd18787">
    <property type="entry name" value="SF2_C_DEAD"/>
    <property type="match status" value="1"/>
</dbReference>
<protein>
    <submittedName>
        <fullName evidence="12">DEAD/DEAH box helicase</fullName>
    </submittedName>
</protein>
<evidence type="ECO:0000256" key="3">
    <source>
        <dbReference type="ARBA" id="ARBA00022806"/>
    </source>
</evidence>
<evidence type="ECO:0000259" key="11">
    <source>
        <dbReference type="PROSITE" id="PS51195"/>
    </source>
</evidence>
<reference evidence="12 13" key="1">
    <citation type="submission" date="2022-03" db="EMBL/GenBank/DDBJ databases">
        <title>Novel taxa within the pig intestine.</title>
        <authorList>
            <person name="Wylensek D."/>
            <person name="Bishof K."/>
            <person name="Afrizal A."/>
            <person name="Clavel T."/>
        </authorList>
    </citation>
    <scope>NUCLEOTIDE SEQUENCE [LARGE SCALE GENOMIC DNA]</scope>
    <source>
        <strain evidence="12 13">CLA-KB-P66</strain>
    </source>
</reference>
<comment type="similarity">
    <text evidence="5 7">Belongs to the DEAD box helicase family.</text>
</comment>
<dbReference type="InterPro" id="IPR050079">
    <property type="entry name" value="DEAD_box_RNA_helicase"/>
</dbReference>
<dbReference type="PROSITE" id="PS51195">
    <property type="entry name" value="Q_MOTIF"/>
    <property type="match status" value="1"/>
</dbReference>
<keyword evidence="3 7" id="KW-0347">Helicase</keyword>
<accession>A0ABU4WDZ6</accession>
<dbReference type="CDD" id="cd00268">
    <property type="entry name" value="DEADc"/>
    <property type="match status" value="1"/>
</dbReference>
<dbReference type="PANTHER" id="PTHR47959:SF13">
    <property type="entry name" value="ATP-DEPENDENT RNA HELICASE RHLE"/>
    <property type="match status" value="1"/>
</dbReference>
<feature type="domain" description="Helicase ATP-binding" evidence="9">
    <location>
        <begin position="35"/>
        <end position="210"/>
    </location>
</feature>
<dbReference type="InterPro" id="IPR027417">
    <property type="entry name" value="P-loop_NTPase"/>
</dbReference>
<evidence type="ECO:0000256" key="1">
    <source>
        <dbReference type="ARBA" id="ARBA00022741"/>
    </source>
</evidence>
<evidence type="ECO:0000259" key="10">
    <source>
        <dbReference type="PROSITE" id="PS51194"/>
    </source>
</evidence>
<dbReference type="InterPro" id="IPR001650">
    <property type="entry name" value="Helicase_C-like"/>
</dbReference>
<feature type="compositionally biased region" description="Polar residues" evidence="8">
    <location>
        <begin position="405"/>
        <end position="414"/>
    </location>
</feature>
<evidence type="ECO:0000256" key="2">
    <source>
        <dbReference type="ARBA" id="ARBA00022801"/>
    </source>
</evidence>
<evidence type="ECO:0000256" key="7">
    <source>
        <dbReference type="RuleBase" id="RU000492"/>
    </source>
</evidence>
<dbReference type="RefSeq" id="WP_370396231.1">
    <property type="nucleotide sequence ID" value="NZ_JALBUT010000001.1"/>
</dbReference>
<keyword evidence="2 7" id="KW-0378">Hydrolase</keyword>
<dbReference type="InterPro" id="IPR014001">
    <property type="entry name" value="Helicase_ATP-bd"/>
</dbReference>
<evidence type="ECO:0000256" key="8">
    <source>
        <dbReference type="SAM" id="MobiDB-lite"/>
    </source>
</evidence>
<dbReference type="PROSITE" id="PS00039">
    <property type="entry name" value="DEAD_ATP_HELICASE"/>
    <property type="match status" value="1"/>
</dbReference>
<dbReference type="InterPro" id="IPR000629">
    <property type="entry name" value="RNA-helicase_DEAD-box_CS"/>
</dbReference>
<feature type="short sequence motif" description="Q motif" evidence="6">
    <location>
        <begin position="4"/>
        <end position="32"/>
    </location>
</feature>
<keyword evidence="4 7" id="KW-0067">ATP-binding</keyword>
<evidence type="ECO:0000259" key="9">
    <source>
        <dbReference type="PROSITE" id="PS51192"/>
    </source>
</evidence>
<comment type="caution">
    <text evidence="12">The sequence shown here is derived from an EMBL/GenBank/DDBJ whole genome shotgun (WGS) entry which is preliminary data.</text>
</comment>
<dbReference type="SMART" id="SM00490">
    <property type="entry name" value="HELICc"/>
    <property type="match status" value="1"/>
</dbReference>
<dbReference type="Proteomes" id="UP001275932">
    <property type="component" value="Unassembled WGS sequence"/>
</dbReference>
<feature type="compositionally biased region" description="Basic residues" evidence="8">
    <location>
        <begin position="447"/>
        <end position="460"/>
    </location>
</feature>
<feature type="compositionally biased region" description="Basic and acidic residues" evidence="8">
    <location>
        <begin position="425"/>
        <end position="446"/>
    </location>
</feature>
<evidence type="ECO:0000256" key="4">
    <source>
        <dbReference type="ARBA" id="ARBA00022840"/>
    </source>
</evidence>
<dbReference type="InterPro" id="IPR014014">
    <property type="entry name" value="RNA_helicase_DEAD_Q_motif"/>
</dbReference>
<proteinExistence type="inferred from homology"/>
<dbReference type="Pfam" id="PF00270">
    <property type="entry name" value="DEAD"/>
    <property type="match status" value="1"/>
</dbReference>